<dbReference type="SUPFAM" id="SSF55781">
    <property type="entry name" value="GAF domain-like"/>
    <property type="match status" value="1"/>
</dbReference>
<reference evidence="4 5" key="1">
    <citation type="submission" date="2024-06" db="EMBL/GenBank/DDBJ databases">
        <title>The Natural Products Discovery Center: Release of the First 8490 Sequenced Strains for Exploring Actinobacteria Biosynthetic Diversity.</title>
        <authorList>
            <person name="Kalkreuter E."/>
            <person name="Kautsar S.A."/>
            <person name="Yang D."/>
            <person name="Bader C.D."/>
            <person name="Teijaro C.N."/>
            <person name="Fluegel L."/>
            <person name="Davis C.M."/>
            <person name="Simpson J.R."/>
            <person name="Lauterbach L."/>
            <person name="Steele A.D."/>
            <person name="Gui C."/>
            <person name="Meng S."/>
            <person name="Li G."/>
            <person name="Viehrig K."/>
            <person name="Ye F."/>
            <person name="Su P."/>
            <person name="Kiefer A.F."/>
            <person name="Nichols A."/>
            <person name="Cepeda A.J."/>
            <person name="Yan W."/>
            <person name="Fan B."/>
            <person name="Jiang Y."/>
            <person name="Adhikari A."/>
            <person name="Zheng C.-J."/>
            <person name="Schuster L."/>
            <person name="Cowan T.M."/>
            <person name="Smanski M.J."/>
            <person name="Chevrette M.G."/>
            <person name="De Carvalho L.P.S."/>
            <person name="Shen B."/>
        </authorList>
    </citation>
    <scope>NUCLEOTIDE SEQUENCE [LARGE SCALE GENOMIC DNA]</scope>
    <source>
        <strain evidence="4 5">NPDC006434</strain>
    </source>
</reference>
<proteinExistence type="predicted"/>
<dbReference type="PROSITE" id="PS51077">
    <property type="entry name" value="HTH_ICLR"/>
    <property type="match status" value="1"/>
</dbReference>
<dbReference type="SUPFAM" id="SSF46785">
    <property type="entry name" value="Winged helix' DNA-binding domain"/>
    <property type="match status" value="1"/>
</dbReference>
<protein>
    <submittedName>
        <fullName evidence="4">Helix-turn-helix domain-containing protein</fullName>
    </submittedName>
</protein>
<dbReference type="Gene3D" id="1.10.10.10">
    <property type="entry name" value="Winged helix-like DNA-binding domain superfamily/Winged helix DNA-binding domain"/>
    <property type="match status" value="1"/>
</dbReference>
<dbReference type="SMART" id="SM00346">
    <property type="entry name" value="HTH_ICLR"/>
    <property type="match status" value="1"/>
</dbReference>
<organism evidence="4 5">
    <name type="scientific">Streptomyces ossamyceticus</name>
    <dbReference type="NCBI Taxonomy" id="249581"/>
    <lineage>
        <taxon>Bacteria</taxon>
        <taxon>Bacillati</taxon>
        <taxon>Actinomycetota</taxon>
        <taxon>Actinomycetes</taxon>
        <taxon>Kitasatosporales</taxon>
        <taxon>Streptomycetaceae</taxon>
        <taxon>Streptomyces</taxon>
    </lineage>
</organism>
<dbReference type="InterPro" id="IPR050707">
    <property type="entry name" value="HTH_MetabolicPath_Reg"/>
</dbReference>
<keyword evidence="2" id="KW-0804">Transcription</keyword>
<gene>
    <name evidence="4" type="ORF">ABZZ21_28575</name>
</gene>
<evidence type="ECO:0000256" key="2">
    <source>
        <dbReference type="ARBA" id="ARBA00023163"/>
    </source>
</evidence>
<dbReference type="Pfam" id="PF09339">
    <property type="entry name" value="HTH_IclR"/>
    <property type="match status" value="1"/>
</dbReference>
<evidence type="ECO:0000259" key="3">
    <source>
        <dbReference type="PROSITE" id="PS51077"/>
    </source>
</evidence>
<name>A0ABV2V3P1_9ACTN</name>
<dbReference type="EMBL" id="JBEXPZ010000040">
    <property type="protein sequence ID" value="MET9848427.1"/>
    <property type="molecule type" value="Genomic_DNA"/>
</dbReference>
<feature type="domain" description="HTH iclR-type" evidence="3">
    <location>
        <begin position="1"/>
        <end position="59"/>
    </location>
</feature>
<sequence length="234" mass="25583">MLARGLSILRCFRPHERELPLSELARRADMPKATAHRIVAELLKERMLERGENGLRLGVSLFVLGARVPRQMELRGVTRPFVERLHRLTRGGAYVFMSDALDGSAGLVDSVYFSHDSEREFGEQVCISTNAAGEILRFHGAPSNRTEVNDTVFGCLGGEELARVRRKDLVVLRTAETVALAAPLLLSPDTVIGALAVSAPTGRLRETQAASHLQAAAAAASRALQRTPELARWP</sequence>
<comment type="caution">
    <text evidence="4">The sequence shown here is derived from an EMBL/GenBank/DDBJ whole genome shotgun (WGS) entry which is preliminary data.</text>
</comment>
<dbReference type="InterPro" id="IPR036390">
    <property type="entry name" value="WH_DNA-bd_sf"/>
</dbReference>
<dbReference type="Gene3D" id="3.30.450.40">
    <property type="match status" value="1"/>
</dbReference>
<dbReference type="Proteomes" id="UP001550210">
    <property type="component" value="Unassembled WGS sequence"/>
</dbReference>
<evidence type="ECO:0000313" key="4">
    <source>
        <dbReference type="EMBL" id="MET9848427.1"/>
    </source>
</evidence>
<dbReference type="RefSeq" id="WP_355400412.1">
    <property type="nucleotide sequence ID" value="NZ_JBEGHN010000001.1"/>
</dbReference>
<dbReference type="InterPro" id="IPR029016">
    <property type="entry name" value="GAF-like_dom_sf"/>
</dbReference>
<evidence type="ECO:0000313" key="5">
    <source>
        <dbReference type="Proteomes" id="UP001550210"/>
    </source>
</evidence>
<dbReference type="PANTHER" id="PTHR30136">
    <property type="entry name" value="HELIX-TURN-HELIX TRANSCRIPTIONAL REGULATOR, ICLR FAMILY"/>
    <property type="match status" value="1"/>
</dbReference>
<keyword evidence="5" id="KW-1185">Reference proteome</keyword>
<dbReference type="InterPro" id="IPR005471">
    <property type="entry name" value="Tscrpt_reg_IclR_N"/>
</dbReference>
<keyword evidence="1" id="KW-0805">Transcription regulation</keyword>
<accession>A0ABV2V3P1</accession>
<dbReference type="PANTHER" id="PTHR30136:SF24">
    <property type="entry name" value="HTH-TYPE TRANSCRIPTIONAL REPRESSOR ALLR"/>
    <property type="match status" value="1"/>
</dbReference>
<evidence type="ECO:0000256" key="1">
    <source>
        <dbReference type="ARBA" id="ARBA00023015"/>
    </source>
</evidence>
<dbReference type="InterPro" id="IPR036388">
    <property type="entry name" value="WH-like_DNA-bd_sf"/>
</dbReference>